<protein>
    <recommendedName>
        <fullName evidence="1">Retroviral polymerase SH3-like domain-containing protein</fullName>
    </recommendedName>
</protein>
<sequence length="343" mass="39462">MVSSTIEGYNDANWISDSYETKSTSGYVFILGGALKMTGSEAKWLKNFLANIPLQIKPTPSVSIYCDNQSTIAIAKNKTYNRRNKHIQLRHNSLVVTLMSILTTMKFDGSYTMHEHAIEMTNTIRFKTMEMTVNENSLEFFTIQTISQNGKFVFLSNRVKALVEAVRTYHLTLDIGYHLNILETLYKSQAMNVLEIYLNEVERPLHRMVKVVKSNRGDEYYKRHDEIGQHSSPFSKILQKHDVCLKNCHALACLGLPSKNPQEKKLDARITNGYFISYPRKSKGYIFYYPNHSMRIVEIVKARFNKNDEINGGTTPQDMEIKEVRKQVLDMGEANYVIGIEIF</sequence>
<comment type="caution">
    <text evidence="2">The sequence shown here is derived from an EMBL/GenBank/DDBJ whole genome shotgun (WGS) entry which is preliminary data.</text>
</comment>
<dbReference type="OrthoDB" id="1743365at2759"/>
<accession>A0A371FTK7</accession>
<gene>
    <name evidence="2" type="ORF">CR513_37644</name>
</gene>
<name>A0A371FTK7_MUCPR</name>
<dbReference type="EMBL" id="QJKJ01007866">
    <property type="protein sequence ID" value="RDX81648.1"/>
    <property type="molecule type" value="Genomic_DNA"/>
</dbReference>
<dbReference type="CDD" id="cd09272">
    <property type="entry name" value="RNase_HI_RT_Ty1"/>
    <property type="match status" value="1"/>
</dbReference>
<evidence type="ECO:0000259" key="1">
    <source>
        <dbReference type="Pfam" id="PF25597"/>
    </source>
</evidence>
<dbReference type="AlphaFoldDB" id="A0A371FTK7"/>
<evidence type="ECO:0000313" key="3">
    <source>
        <dbReference type="Proteomes" id="UP000257109"/>
    </source>
</evidence>
<keyword evidence="3" id="KW-1185">Reference proteome</keyword>
<feature type="non-terminal residue" evidence="2">
    <location>
        <position position="1"/>
    </location>
</feature>
<reference evidence="2" key="1">
    <citation type="submission" date="2018-05" db="EMBL/GenBank/DDBJ databases">
        <title>Draft genome of Mucuna pruriens seed.</title>
        <authorList>
            <person name="Nnadi N.E."/>
            <person name="Vos R."/>
            <person name="Hasami M.H."/>
            <person name="Devisetty U.K."/>
            <person name="Aguiy J.C."/>
        </authorList>
    </citation>
    <scope>NUCLEOTIDE SEQUENCE [LARGE SCALE GENOMIC DNA]</scope>
    <source>
        <strain evidence="2">JCA_2017</strain>
    </source>
</reference>
<feature type="domain" description="Retroviral polymerase SH3-like" evidence="1">
    <location>
        <begin position="260"/>
        <end position="310"/>
    </location>
</feature>
<organism evidence="2 3">
    <name type="scientific">Mucuna pruriens</name>
    <name type="common">Velvet bean</name>
    <name type="synonym">Dolichos pruriens</name>
    <dbReference type="NCBI Taxonomy" id="157652"/>
    <lineage>
        <taxon>Eukaryota</taxon>
        <taxon>Viridiplantae</taxon>
        <taxon>Streptophyta</taxon>
        <taxon>Embryophyta</taxon>
        <taxon>Tracheophyta</taxon>
        <taxon>Spermatophyta</taxon>
        <taxon>Magnoliopsida</taxon>
        <taxon>eudicotyledons</taxon>
        <taxon>Gunneridae</taxon>
        <taxon>Pentapetalae</taxon>
        <taxon>rosids</taxon>
        <taxon>fabids</taxon>
        <taxon>Fabales</taxon>
        <taxon>Fabaceae</taxon>
        <taxon>Papilionoideae</taxon>
        <taxon>50 kb inversion clade</taxon>
        <taxon>NPAAA clade</taxon>
        <taxon>indigoferoid/millettioid clade</taxon>
        <taxon>Phaseoleae</taxon>
        <taxon>Mucuna</taxon>
    </lineage>
</organism>
<dbReference type="Proteomes" id="UP000257109">
    <property type="component" value="Unassembled WGS sequence"/>
</dbReference>
<proteinExistence type="predicted"/>
<dbReference type="Pfam" id="PF25597">
    <property type="entry name" value="SH3_retrovirus"/>
    <property type="match status" value="1"/>
</dbReference>
<dbReference type="InterPro" id="IPR057670">
    <property type="entry name" value="SH3_retrovirus"/>
</dbReference>
<dbReference type="PANTHER" id="PTHR11439">
    <property type="entry name" value="GAG-POL-RELATED RETROTRANSPOSON"/>
    <property type="match status" value="1"/>
</dbReference>
<dbReference type="PANTHER" id="PTHR11439:SF440">
    <property type="entry name" value="INTEGRASE CATALYTIC DOMAIN-CONTAINING PROTEIN"/>
    <property type="match status" value="1"/>
</dbReference>
<evidence type="ECO:0000313" key="2">
    <source>
        <dbReference type="EMBL" id="RDX81648.1"/>
    </source>
</evidence>